<gene>
    <name evidence="1" type="ORF">CDEST_05357</name>
</gene>
<keyword evidence="2" id="KW-1185">Reference proteome</keyword>
<organism evidence="1 2">
    <name type="scientific">Colletotrichum destructivum</name>
    <dbReference type="NCBI Taxonomy" id="34406"/>
    <lineage>
        <taxon>Eukaryota</taxon>
        <taxon>Fungi</taxon>
        <taxon>Dikarya</taxon>
        <taxon>Ascomycota</taxon>
        <taxon>Pezizomycotina</taxon>
        <taxon>Sordariomycetes</taxon>
        <taxon>Hypocreomycetidae</taxon>
        <taxon>Glomerellales</taxon>
        <taxon>Glomerellaceae</taxon>
        <taxon>Colletotrichum</taxon>
        <taxon>Colletotrichum destructivum species complex</taxon>
    </lineage>
</organism>
<protein>
    <submittedName>
        <fullName evidence="1">Uncharacterized protein</fullName>
    </submittedName>
</protein>
<name>A0AAX4IAF9_9PEZI</name>
<evidence type="ECO:0000313" key="2">
    <source>
        <dbReference type="Proteomes" id="UP001322277"/>
    </source>
</evidence>
<dbReference type="RefSeq" id="XP_062777567.1">
    <property type="nucleotide sequence ID" value="XM_062921516.1"/>
</dbReference>
<reference evidence="2" key="1">
    <citation type="journal article" date="2023" name="bioRxiv">
        <title>Complete genome of the Medicago anthracnose fungus, Colletotrichum destructivum, reveals a mini-chromosome-like region within a core chromosome.</title>
        <authorList>
            <person name="Lapalu N."/>
            <person name="Simon A."/>
            <person name="Lu A."/>
            <person name="Plaumann P.-L."/>
            <person name="Amselem J."/>
            <person name="Pigne S."/>
            <person name="Auger A."/>
            <person name="Koch C."/>
            <person name="Dallery J.-F."/>
            <person name="O'Connell R.J."/>
        </authorList>
    </citation>
    <scope>NUCLEOTIDE SEQUENCE [LARGE SCALE GENOMIC DNA]</scope>
    <source>
        <strain evidence="2">CBS 520.97</strain>
    </source>
</reference>
<evidence type="ECO:0000313" key="1">
    <source>
        <dbReference type="EMBL" id="WQF80343.1"/>
    </source>
</evidence>
<dbReference type="KEGG" id="cdet:87941860"/>
<dbReference type="AlphaFoldDB" id="A0AAX4IAF9"/>
<proteinExistence type="predicted"/>
<dbReference type="GeneID" id="87941860"/>
<dbReference type="EMBL" id="CP137307">
    <property type="protein sequence ID" value="WQF80343.1"/>
    <property type="molecule type" value="Genomic_DNA"/>
</dbReference>
<accession>A0AAX4IAF9</accession>
<dbReference type="Proteomes" id="UP001322277">
    <property type="component" value="Chromosome 3"/>
</dbReference>
<sequence length="60" mass="6433">MVAASARRWDTIPSSETAAINLIANYLGEKEPVPVPVVKLSVMLTNALESTMSLFLNCPA</sequence>